<dbReference type="Gene3D" id="3.30.420.10">
    <property type="entry name" value="Ribonuclease H-like superfamily/Ribonuclease H"/>
    <property type="match status" value="1"/>
</dbReference>
<keyword evidence="10" id="KW-0464">Manganese</keyword>
<evidence type="ECO:0000256" key="5">
    <source>
        <dbReference type="ARBA" id="ARBA00022801"/>
    </source>
</evidence>
<reference evidence="15 16" key="1">
    <citation type="submission" date="2021-03" db="EMBL/GenBank/DDBJ databases">
        <title>Human Oral Microbial Genomes.</title>
        <authorList>
            <person name="Johnston C.D."/>
            <person name="Chen T."/>
            <person name="Dewhirst F.E."/>
        </authorList>
    </citation>
    <scope>NUCLEOTIDE SEQUENCE [LARGE SCALE GENOMIC DNA]</scope>
    <source>
        <strain evidence="15 16">F0054</strain>
    </source>
</reference>
<evidence type="ECO:0000256" key="10">
    <source>
        <dbReference type="ARBA" id="ARBA00023211"/>
    </source>
</evidence>
<evidence type="ECO:0000256" key="11">
    <source>
        <dbReference type="ARBA" id="ARBA00046380"/>
    </source>
</evidence>
<name>A0ABX7XTB8_9BACT</name>
<evidence type="ECO:0000256" key="4">
    <source>
        <dbReference type="ARBA" id="ARBA00022759"/>
    </source>
</evidence>
<evidence type="ECO:0000256" key="8">
    <source>
        <dbReference type="ARBA" id="ARBA00023118"/>
    </source>
</evidence>
<dbReference type="InterPro" id="IPR041383">
    <property type="entry name" value="RuvC_III"/>
</dbReference>
<keyword evidence="7" id="KW-0694">RNA-binding</keyword>
<dbReference type="Pfam" id="PF13395">
    <property type="entry name" value="HNH_4"/>
    <property type="match status" value="1"/>
</dbReference>
<keyword evidence="8" id="KW-0051">Antiviral defense</keyword>
<dbReference type="NCBIfam" id="TIGR01865">
    <property type="entry name" value="cas_Csn1"/>
    <property type="match status" value="2"/>
</dbReference>
<dbReference type="InterPro" id="IPR003615">
    <property type="entry name" value="HNH_nuc"/>
</dbReference>
<comment type="cofactor">
    <cofactor evidence="1">
        <name>Mg(2+)</name>
        <dbReference type="ChEBI" id="CHEBI:18420"/>
    </cofactor>
</comment>
<evidence type="ECO:0000256" key="6">
    <source>
        <dbReference type="ARBA" id="ARBA00022842"/>
    </source>
</evidence>
<dbReference type="InterPro" id="IPR028629">
    <property type="entry name" value="Cas9"/>
</dbReference>
<dbReference type="InterPro" id="IPR036397">
    <property type="entry name" value="RNaseH_sf"/>
</dbReference>
<dbReference type="PROSITE" id="PS51749">
    <property type="entry name" value="HNH_CAS9"/>
    <property type="match status" value="1"/>
</dbReference>
<evidence type="ECO:0000256" key="9">
    <source>
        <dbReference type="ARBA" id="ARBA00023125"/>
    </source>
</evidence>
<dbReference type="InterPro" id="IPR033114">
    <property type="entry name" value="HNH_CAS9"/>
</dbReference>
<keyword evidence="6" id="KW-0460">Magnesium</keyword>
<evidence type="ECO:0000256" key="1">
    <source>
        <dbReference type="ARBA" id="ARBA00001946"/>
    </source>
</evidence>
<evidence type="ECO:0000256" key="7">
    <source>
        <dbReference type="ARBA" id="ARBA00022884"/>
    </source>
</evidence>
<dbReference type="EMBL" id="CP072362">
    <property type="protein sequence ID" value="QUB76961.1"/>
    <property type="molecule type" value="Genomic_DNA"/>
</dbReference>
<evidence type="ECO:0000256" key="12">
    <source>
        <dbReference type="PROSITE-ProRule" id="PRU01085"/>
    </source>
</evidence>
<evidence type="ECO:0000256" key="13">
    <source>
        <dbReference type="SAM" id="MobiDB-lite"/>
    </source>
</evidence>
<keyword evidence="2 12" id="KW-0540">Nuclease</keyword>
<comment type="subunit">
    <text evidence="11">Monomer. Binds crRNA and tracrRNA.</text>
</comment>
<feature type="compositionally biased region" description="Polar residues" evidence="13">
    <location>
        <begin position="179"/>
        <end position="195"/>
    </location>
</feature>
<evidence type="ECO:0000259" key="14">
    <source>
        <dbReference type="PROSITE" id="PS51749"/>
    </source>
</evidence>
<protein>
    <recommendedName>
        <fullName evidence="14">HNH Cas9-type domain-containing protein</fullName>
    </recommendedName>
</protein>
<evidence type="ECO:0000313" key="16">
    <source>
        <dbReference type="Proteomes" id="UP000682195"/>
    </source>
</evidence>
<keyword evidence="3" id="KW-0479">Metal-binding</keyword>
<keyword evidence="5 12" id="KW-0378">Hydrolase</keyword>
<accession>A0ABX7XTB8</accession>
<dbReference type="RefSeq" id="WP_211808751.1">
    <property type="nucleotide sequence ID" value="NZ_CP072362.1"/>
</dbReference>
<keyword evidence="16" id="KW-1185">Reference proteome</keyword>
<keyword evidence="9 12" id="KW-0238">DNA-binding</keyword>
<gene>
    <name evidence="15" type="ORF">J5A58_09455</name>
</gene>
<proteinExistence type="predicted"/>
<evidence type="ECO:0000313" key="15">
    <source>
        <dbReference type="EMBL" id="QUB76961.1"/>
    </source>
</evidence>
<evidence type="ECO:0000256" key="3">
    <source>
        <dbReference type="ARBA" id="ARBA00022723"/>
    </source>
</evidence>
<feature type="domain" description="HNH Cas9-type" evidence="14">
    <location>
        <begin position="745"/>
        <end position="925"/>
    </location>
</feature>
<sequence length="1423" mass="166155">MTQKVLGLDLGTNSIGSSVRNLDLSDDLKGQLEFFSSDIFRSSVNKESNGREYSLAAQRSAHSRSRGLNEARRRKLWATLDLLIKYGFCPMSPDSLMRWRTYDKRRGFFREYPIDDKNFNAWILLDFDGDGKPDYSSPYQLRRELVTRQFDFNQPIERYKLGRALYHIAQHRGFKSSKGETLSQQETNSKQSLTDEATDVAGEMKASEEKLSKGLSTYMKENNLLTVGAAFAQLEDEEVRVRNNNDYRAIRSQFQQEIETIFKFQQGLSVENELYERLVSEKKNIGTIFYKRPLRSQRGNVGKCTLERTKPRCAIGHPLFEKFRAWTLINNIKIKMPEEEQAEQLPMKLRFELYNDCFLAFVRAEFKFEDIRKYLEKRLGVHFSYNDKTINYKDSTSVAGCPITARFRKLLGEDWESFHVDGQKQRQAHGKNNASFHTVSYTVEDIWHFCYDAEEPEAVLSFAQDSLKWEKKKAEELVRIWSAIPQGYAMLSQKAIRNINKMLILGLKYSDAVLLAKVPEIVDISDEDILSVTEDYHRVEAQVGHEKQINNIVNALIAKYKSTSEEDRFADHNYDYQLDESDEKDIIKQIESNIGTRKWSLLDADEQTDILQKVRDKYQNFFRSHERKFVESPKLGECFEEYLMKKFPMIEGEQWKKLYHPSQIAIYRPVSADKDRSALRLGNPDIGAIKNPTVLRVLNTLRKRVNQLLDDGVISPDETRVVVETARELNDANRKWALDTYNRIRHDENEKIKKILEEFYPKRRDTISTDDIDKARYVIDQREIDYFTESKTYNKDIKKYKFWLEQGGQCMYTGRTINLSNLFDPNAFDIEHTIPESLSFDSSDMNLTLCDAHYNRFIKKNHIPADMPNYDKAVTIDGKEYPAITSQLQRWVDRVERLNRNVEYWKGQARRAQNKDRKDQCMREMHLWSMELEYWKKKLERFTVTEVTDGFKNSQLVDTRVITRHAVLYLKSIFPHVDVQRGDVTAKFRKILGIQSVDEKKDRSLHSHHAIDATTLTIIPSSAKRERMLELFAKIEEVNKMLSFSGNEDRTGLQQELEGLKNKLQMEVKACRIGHNVSEIGTFINDNIIVNHHIKNQALTPVRRRLRKKGYIVGGVDNSRWQTGDALRGEIHKASYYGAITQFARDKEGKVLMKEGHPQINPTIKFVIRRELKYKKSAADSGFASWDDLQKAIVDKELFALMKGQFPAETSFKDACEQGIYMIKKGKNGEDDKKLYRIRHIRCNTVQKNALKIKEQTYKSEKEYKRYFYAAVGDLYAMCCYTNGKIREFKIYSLYDVSCHRKSDIEDIPEFITDKKGNRLMLDYKLHTGDMVLLYKDTPEELYDLDNVNLSKLLYKINGFENDGLRVRMVNHLVVKEAMGESVKDYTKLPDIIRCGIKTIKFLIMGENRDFVIKNGKIIFNHR</sequence>
<dbReference type="Pfam" id="PF18541">
    <property type="entry name" value="RuvC_III"/>
    <property type="match status" value="1"/>
</dbReference>
<evidence type="ECO:0000256" key="2">
    <source>
        <dbReference type="ARBA" id="ARBA00022722"/>
    </source>
</evidence>
<dbReference type="Proteomes" id="UP000682195">
    <property type="component" value="Chromosome 2"/>
</dbReference>
<keyword evidence="4 12" id="KW-0255">Endonuclease</keyword>
<organism evidence="15 16">
    <name type="scientific">Prevotella melaninogenica</name>
    <dbReference type="NCBI Taxonomy" id="28132"/>
    <lineage>
        <taxon>Bacteria</taxon>
        <taxon>Pseudomonadati</taxon>
        <taxon>Bacteroidota</taxon>
        <taxon>Bacteroidia</taxon>
        <taxon>Bacteroidales</taxon>
        <taxon>Prevotellaceae</taxon>
        <taxon>Prevotella</taxon>
    </lineage>
</organism>
<feature type="region of interest" description="Disordered" evidence="13">
    <location>
        <begin position="176"/>
        <end position="199"/>
    </location>
</feature>